<evidence type="ECO:0000313" key="2">
    <source>
        <dbReference type="Proteomes" id="UP001289645"/>
    </source>
</evidence>
<reference evidence="1 2" key="1">
    <citation type="journal article" date="2021" name="Chemosphere">
        <title>Bioballs carrying a syntrophic Rhodococcus and Mycolicibacterium consortium for simultaneous sorption and biodegradation of fuel oil in contaminated freshwater.</title>
        <authorList>
            <person name="Naloka K."/>
            <person name="Polrit D."/>
            <person name="Muangchinda C."/>
            <person name="Thoetkiattikul H."/>
            <person name="Pinyakong O."/>
        </authorList>
    </citation>
    <scope>NUCLEOTIDE SEQUENCE [LARGE SCALE GENOMIC DNA]</scope>
    <source>
        <strain evidence="1 2">J101</strain>
    </source>
</reference>
<dbReference type="EMBL" id="JAOXLN010000027">
    <property type="protein sequence ID" value="MDZ5088037.1"/>
    <property type="molecule type" value="Genomic_DNA"/>
</dbReference>
<protein>
    <submittedName>
        <fullName evidence="1">Amidase</fullName>
    </submittedName>
</protein>
<sequence length="472" mass="48459">MSSVDSPVLDTPAGSDMPTSLRAAARLIRDGSLTADTLAEMCLHRVRAVDPQVRAFVGVDEPAVRAQARELTREARAGRLRGPLHGVPVAVKDVIDVAGMPTRCGSNVTDPVAAAADAPAVGRLRAAGALIFGKTHTHEFAHGVTTPPTRNPWDLEKIPGGSSGGSAAAVASGQCLAALGSDTGGSIRVPSALCGVAGLRPGRDDIPVEGVAAFSPRLDTCGPIGRDAHDLALLHAVLSGGRGTLPSDVGGLTAGIVGAQTGELGDGVGEAVAAVADVMAEAGVRVRPVSVPPFDAWSAPRAQFVLTDFLEVHRDAGFYPQRTDRYTAEVAGYLRHAETIPAAVRTAAIAALDELARRLAASCAAVDVVVLPTTPVTAPRIRDCAYEPDQAGRAAVIGTLMRLCGPFSWCGWAAVSVPCGFDAGGMPIGVQIAGRSASTVLAVAAAYQDRTGHHLREPMPMPSRRREAPAVG</sequence>
<comment type="caution">
    <text evidence="1">The sequence shown here is derived from an EMBL/GenBank/DDBJ whole genome shotgun (WGS) entry which is preliminary data.</text>
</comment>
<dbReference type="Proteomes" id="UP001289645">
    <property type="component" value="Unassembled WGS sequence"/>
</dbReference>
<proteinExistence type="predicted"/>
<organism evidence="1 2">
    <name type="scientific">Mycolicibacterium parafortuitum</name>
    <name type="common">Mycobacterium parafortuitum</name>
    <dbReference type="NCBI Taxonomy" id="39692"/>
    <lineage>
        <taxon>Bacteria</taxon>
        <taxon>Bacillati</taxon>
        <taxon>Actinomycetota</taxon>
        <taxon>Actinomycetes</taxon>
        <taxon>Mycobacteriales</taxon>
        <taxon>Mycobacteriaceae</taxon>
        <taxon>Mycolicibacterium</taxon>
    </lineage>
</organism>
<accession>A0ACC6MM13</accession>
<gene>
    <name evidence="1" type="ORF">OHX15_21825</name>
</gene>
<keyword evidence="2" id="KW-1185">Reference proteome</keyword>
<name>A0ACC6MM13_MYCPF</name>
<evidence type="ECO:0000313" key="1">
    <source>
        <dbReference type="EMBL" id="MDZ5088037.1"/>
    </source>
</evidence>